<dbReference type="Proteomes" id="UP001234989">
    <property type="component" value="Chromosome 4"/>
</dbReference>
<dbReference type="InterPro" id="IPR025452">
    <property type="entry name" value="DUF4218"/>
</dbReference>
<proteinExistence type="predicted"/>
<protein>
    <submittedName>
        <fullName evidence="4">Uncharacterized protein</fullName>
    </submittedName>
</protein>
<dbReference type="Pfam" id="PF13952">
    <property type="entry name" value="DUF4216"/>
    <property type="match status" value="1"/>
</dbReference>
<reference evidence="4" key="1">
    <citation type="submission" date="2023-08" db="EMBL/GenBank/DDBJ databases">
        <title>A de novo genome assembly of Solanum verrucosum Schlechtendal, a Mexican diploid species geographically isolated from the other diploid A-genome species in potato relatives.</title>
        <authorList>
            <person name="Hosaka K."/>
        </authorList>
    </citation>
    <scope>NUCLEOTIDE SEQUENCE</scope>
    <source>
        <tissue evidence="4">Young leaves</tissue>
    </source>
</reference>
<dbReference type="PANTHER" id="PTHR10775">
    <property type="entry name" value="OS08G0208400 PROTEIN"/>
    <property type="match status" value="1"/>
</dbReference>
<dbReference type="InterPro" id="IPR025312">
    <property type="entry name" value="DUF4216"/>
</dbReference>
<dbReference type="Pfam" id="PF02992">
    <property type="entry name" value="Transposase_21"/>
    <property type="match status" value="1"/>
</dbReference>
<gene>
    <name evidence="4" type="ORF">MTR67_018159</name>
</gene>
<keyword evidence="5" id="KW-1185">Reference proteome</keyword>
<dbReference type="AlphaFoldDB" id="A0AAF0TMG2"/>
<name>A0AAF0TMG2_SOLVR</name>
<dbReference type="PANTHER" id="PTHR10775:SF177">
    <property type="entry name" value="TNP2, PARTIAL"/>
    <property type="match status" value="1"/>
</dbReference>
<feature type="region of interest" description="Disordered" evidence="1">
    <location>
        <begin position="1069"/>
        <end position="1090"/>
    </location>
</feature>
<feature type="compositionally biased region" description="Basic and acidic residues" evidence="1">
    <location>
        <begin position="1069"/>
        <end position="1079"/>
    </location>
</feature>
<evidence type="ECO:0000259" key="2">
    <source>
        <dbReference type="Pfam" id="PF13952"/>
    </source>
</evidence>
<feature type="domain" description="DUF4216" evidence="2">
    <location>
        <begin position="896"/>
        <end position="967"/>
    </location>
</feature>
<accession>A0AAF0TMG2</accession>
<sequence length="1090" mass="127933">MKDYVQWIYHGEQSQMRDNDEAIGNEDENEEWINEENVSHNEIHDMLEEIGGKSQANQETTSSNNGCDNLSESEAKKFEKLLKEAECELYLGCKKFSKLSFVVKLLHLKVYNQWRNKSFNMLLELLRDALPNGETLPKSHYDPKNMLQCLGLGYISIHACKYDCVLYWGEFKDRQECPQCGTSRWKIEKGKGKKIPHKVLRYFPLKSRLQRLFMSKKTSTDMRWHKETYLDETNVLRHPVDSEAWKEFDKSHTWFAQEPRNIRLGLATDGFNPFGNMSTNYSMWPVILFPYNLPPWKCFTDPFMMMSLLIPGPQAPGKDIDVYLRPLVDELKELWSDGVETFDASTGECFKMHAAVLWTINDFPAYANLSGWSTKGYMACPTCNKDALSQKVRSKICYMGHRRYLKPSHAWRRSMKFDGKVEKRLKPKELSGDDVLQQLDLLNTYRPGKHSNNKKKKRLPIELNWVRKSIFFELPYWKSLKLRHNLDVMHIEKNICESILGTLLNIDRKTKDTEKAREDLKDMNIRKELWLQHDDSSYTKPSACYNMSEKEKREFGEFLKCVKFPDGYASNISRCVSADGVKLAKLKSHDYHVLLQRLLPIAIRGFGNKDVSLALIELGHFFQRLCCKTLKRDDLEQLEKDIVIILCKLEMIFPPAFFDIMVHLAVHLPREAMYGGPVQYRWMYKIERFLCKLKRYVRNKARPEGSIAEGYIIDECLTFFSMYLTNIETRFNREDRNADGSSNKEEHVLDIFSKSVRPFKGEYDAIPKKDFDMAQWYVLNNCEEAEPFLQEHKNELLNQDVVNIEEKHREHFSLWFKGKIMHLSNKENSMCIKKLYPLAMGPDVRGRRYPGCIVNGVRYHIQSRDELRKSQNSGIVVEGYHENEVIDFYGIIVDIIELEYIEGNRVVLFKCKWFDLRKKTGMQKDKNFTSINVNRFWYEHDSFVLATQAKQVFYICDPKLGRNWRIVQKFQDRHIYDVLEMQNSKVESDELHTTDEVYQDVSMESNMIDVSIEDMPIQLHRDDVDSITLDSSAYELKVQTEHEVGYNTEDSDLEDDSIIEYISDLDRNEGTTTIDKYEDGDTDDEDDIDF</sequence>
<evidence type="ECO:0000313" key="4">
    <source>
        <dbReference type="EMBL" id="WMV24774.1"/>
    </source>
</evidence>
<evidence type="ECO:0000259" key="3">
    <source>
        <dbReference type="Pfam" id="PF13960"/>
    </source>
</evidence>
<evidence type="ECO:0000313" key="5">
    <source>
        <dbReference type="Proteomes" id="UP001234989"/>
    </source>
</evidence>
<dbReference type="InterPro" id="IPR004242">
    <property type="entry name" value="Transposase_21"/>
</dbReference>
<dbReference type="EMBL" id="CP133615">
    <property type="protein sequence ID" value="WMV24774.1"/>
    <property type="molecule type" value="Genomic_DNA"/>
</dbReference>
<feature type="compositionally biased region" description="Acidic residues" evidence="1">
    <location>
        <begin position="1080"/>
        <end position="1090"/>
    </location>
</feature>
<evidence type="ECO:0000256" key="1">
    <source>
        <dbReference type="SAM" id="MobiDB-lite"/>
    </source>
</evidence>
<feature type="domain" description="DUF4218" evidence="3">
    <location>
        <begin position="625"/>
        <end position="737"/>
    </location>
</feature>
<dbReference type="Pfam" id="PF13960">
    <property type="entry name" value="DUF4218"/>
    <property type="match status" value="1"/>
</dbReference>
<organism evidence="4 5">
    <name type="scientific">Solanum verrucosum</name>
    <dbReference type="NCBI Taxonomy" id="315347"/>
    <lineage>
        <taxon>Eukaryota</taxon>
        <taxon>Viridiplantae</taxon>
        <taxon>Streptophyta</taxon>
        <taxon>Embryophyta</taxon>
        <taxon>Tracheophyta</taxon>
        <taxon>Spermatophyta</taxon>
        <taxon>Magnoliopsida</taxon>
        <taxon>eudicotyledons</taxon>
        <taxon>Gunneridae</taxon>
        <taxon>Pentapetalae</taxon>
        <taxon>asterids</taxon>
        <taxon>lamiids</taxon>
        <taxon>Solanales</taxon>
        <taxon>Solanaceae</taxon>
        <taxon>Solanoideae</taxon>
        <taxon>Solaneae</taxon>
        <taxon>Solanum</taxon>
    </lineage>
</organism>